<evidence type="ECO:0000313" key="2">
    <source>
        <dbReference type="Proteomes" id="UP001165060"/>
    </source>
</evidence>
<sequence>MRDDDDYGSDDEGEGGMKAVRKAVASKLDQVGVEKVIIGCDHGGIPKATSVTDDIRVVVIETNVTLSLSVYPPRSTKAASASSGPTARELTEDLIPTFVDFITNSTTGSKDKLVDEFCKKDFGAGVVGPSKSKTMAKLLELAEKVKVEGGANGTTVWRIKGTTPGFVSAAQAGVEDESAVTKMTGFLAASGDAVTSVFAASTAAAAEGAAPAAPEEVKKESDEERRKRLYGEMDLMSLITSAKKPRTD</sequence>
<dbReference type="Proteomes" id="UP001165060">
    <property type="component" value="Unassembled WGS sequence"/>
</dbReference>
<protein>
    <submittedName>
        <fullName evidence="1">Uncharacterized protein</fullName>
    </submittedName>
</protein>
<organism evidence="1 2">
    <name type="scientific">Tetraparma gracilis</name>
    <dbReference type="NCBI Taxonomy" id="2962635"/>
    <lineage>
        <taxon>Eukaryota</taxon>
        <taxon>Sar</taxon>
        <taxon>Stramenopiles</taxon>
        <taxon>Ochrophyta</taxon>
        <taxon>Bolidophyceae</taxon>
        <taxon>Parmales</taxon>
        <taxon>Triparmaceae</taxon>
        <taxon>Tetraparma</taxon>
    </lineage>
</organism>
<keyword evidence="2" id="KW-1185">Reference proteome</keyword>
<gene>
    <name evidence="1" type="ORF">TeGR_g4607</name>
</gene>
<name>A0ABQ6MW03_9STRA</name>
<accession>A0ABQ6MW03</accession>
<reference evidence="1 2" key="1">
    <citation type="journal article" date="2023" name="Commun. Biol.">
        <title>Genome analysis of Parmales, the sister group of diatoms, reveals the evolutionary specialization of diatoms from phago-mixotrophs to photoautotrophs.</title>
        <authorList>
            <person name="Ban H."/>
            <person name="Sato S."/>
            <person name="Yoshikawa S."/>
            <person name="Yamada K."/>
            <person name="Nakamura Y."/>
            <person name="Ichinomiya M."/>
            <person name="Sato N."/>
            <person name="Blanc-Mathieu R."/>
            <person name="Endo H."/>
            <person name="Kuwata A."/>
            <person name="Ogata H."/>
        </authorList>
    </citation>
    <scope>NUCLEOTIDE SEQUENCE [LARGE SCALE GENOMIC DNA]</scope>
</reference>
<dbReference type="EMBL" id="BRYB01000596">
    <property type="protein sequence ID" value="GMI33657.1"/>
    <property type="molecule type" value="Genomic_DNA"/>
</dbReference>
<proteinExistence type="predicted"/>
<comment type="caution">
    <text evidence="1">The sequence shown here is derived from an EMBL/GenBank/DDBJ whole genome shotgun (WGS) entry which is preliminary data.</text>
</comment>
<evidence type="ECO:0000313" key="1">
    <source>
        <dbReference type="EMBL" id="GMI33657.1"/>
    </source>
</evidence>